<dbReference type="InterPro" id="IPR000023">
    <property type="entry name" value="Phosphofructokinase_dom"/>
</dbReference>
<comment type="catalytic activity">
    <reaction evidence="13 14">
        <text>beta-D-fructose 6-phosphate + ATP = beta-D-fructose 1,6-bisphosphate + ADP + H(+)</text>
        <dbReference type="Rhea" id="RHEA:16109"/>
        <dbReference type="ChEBI" id="CHEBI:15378"/>
        <dbReference type="ChEBI" id="CHEBI:30616"/>
        <dbReference type="ChEBI" id="CHEBI:32966"/>
        <dbReference type="ChEBI" id="CHEBI:57634"/>
        <dbReference type="ChEBI" id="CHEBI:456216"/>
        <dbReference type="EC" id="2.7.1.11"/>
    </reaction>
</comment>
<feature type="binding site" evidence="14">
    <location>
        <position position="15"/>
    </location>
    <ligand>
        <name>ATP</name>
        <dbReference type="ChEBI" id="CHEBI:30616"/>
    </ligand>
</feature>
<feature type="binding site" description="in other chain" evidence="14">
    <location>
        <begin position="174"/>
        <end position="176"/>
    </location>
    <ligand>
        <name>substrate</name>
        <note>ligand shared between dimeric partners</note>
    </ligand>
</feature>
<dbReference type="GO" id="GO:0046872">
    <property type="term" value="F:metal ion binding"/>
    <property type="evidence" value="ECO:0007669"/>
    <property type="project" value="UniProtKB-KW"/>
</dbReference>
<dbReference type="PROSITE" id="PS00433">
    <property type="entry name" value="PHOSPHOFRUCTOKINASE"/>
    <property type="match status" value="1"/>
</dbReference>
<feature type="binding site" evidence="14">
    <location>
        <begin position="106"/>
        <end position="109"/>
    </location>
    <ligand>
        <name>ATP</name>
        <dbReference type="ChEBI" id="CHEBI:30616"/>
    </ligand>
</feature>
<evidence type="ECO:0000256" key="4">
    <source>
        <dbReference type="ARBA" id="ARBA00022490"/>
    </source>
</evidence>
<comment type="function">
    <text evidence="14">Catalyzes the phosphorylation of D-fructose 6-phosphate to fructose 1,6-bisphosphate by ATP, the first committing step of glycolysis.</text>
</comment>
<dbReference type="FunFam" id="3.40.50.460:FF:000002">
    <property type="entry name" value="ATP-dependent 6-phosphofructokinase"/>
    <property type="match status" value="1"/>
</dbReference>
<dbReference type="InterPro" id="IPR012003">
    <property type="entry name" value="ATP_PFK_prok-type"/>
</dbReference>
<dbReference type="EMBL" id="SNZE01000027">
    <property type="protein sequence ID" value="TDR29045.1"/>
    <property type="molecule type" value="Genomic_DNA"/>
</dbReference>
<feature type="domain" description="Phosphofructokinase" evidence="15">
    <location>
        <begin position="7"/>
        <end position="281"/>
    </location>
</feature>
<keyword evidence="8 14" id="KW-0547">Nucleotide-binding</keyword>
<gene>
    <name evidence="14" type="primary">pfkA</name>
    <name evidence="16" type="ORF">DFR44_1272</name>
</gene>
<evidence type="ECO:0000256" key="2">
    <source>
        <dbReference type="ARBA" id="ARBA00004496"/>
    </source>
</evidence>
<keyword evidence="4 14" id="KW-0963">Cytoplasm</keyword>
<dbReference type="GO" id="GO:0042802">
    <property type="term" value="F:identical protein binding"/>
    <property type="evidence" value="ECO:0007669"/>
    <property type="project" value="TreeGrafter"/>
</dbReference>
<dbReference type="GO" id="GO:0070095">
    <property type="term" value="F:fructose-6-phosphate binding"/>
    <property type="evidence" value="ECO:0007669"/>
    <property type="project" value="TreeGrafter"/>
</dbReference>
<dbReference type="Gene3D" id="3.40.50.460">
    <property type="entry name" value="Phosphofructokinase domain"/>
    <property type="match status" value="1"/>
</dbReference>
<evidence type="ECO:0000313" key="17">
    <source>
        <dbReference type="Proteomes" id="UP000294480"/>
    </source>
</evidence>
<dbReference type="Pfam" id="PF00365">
    <property type="entry name" value="PFK"/>
    <property type="match status" value="1"/>
</dbReference>
<dbReference type="GO" id="GO:0005945">
    <property type="term" value="C:6-phosphofructokinase complex"/>
    <property type="evidence" value="ECO:0007669"/>
    <property type="project" value="TreeGrafter"/>
</dbReference>
<feature type="binding site" description="in other chain" evidence="14">
    <location>
        <begin position="130"/>
        <end position="132"/>
    </location>
    <ligand>
        <name>substrate</name>
        <note>ligand shared between dimeric partners</note>
    </ligand>
</feature>
<dbReference type="SUPFAM" id="SSF53784">
    <property type="entry name" value="Phosphofructokinase"/>
    <property type="match status" value="1"/>
</dbReference>
<dbReference type="GO" id="GO:0048029">
    <property type="term" value="F:monosaccharide binding"/>
    <property type="evidence" value="ECO:0007669"/>
    <property type="project" value="TreeGrafter"/>
</dbReference>
<dbReference type="NCBIfam" id="NF002872">
    <property type="entry name" value="PRK03202.1"/>
    <property type="match status" value="1"/>
</dbReference>
<dbReference type="HAMAP" id="MF_00339">
    <property type="entry name" value="Phosphofructokinase_I_B1"/>
    <property type="match status" value="1"/>
</dbReference>
<dbReference type="OrthoDB" id="9802503at2"/>
<dbReference type="GO" id="GO:0006002">
    <property type="term" value="P:fructose 6-phosphate metabolic process"/>
    <property type="evidence" value="ECO:0007669"/>
    <property type="project" value="UniProtKB-UniRule"/>
</dbReference>
<dbReference type="InterPro" id="IPR035966">
    <property type="entry name" value="PKF_sf"/>
</dbReference>
<proteinExistence type="inferred from homology"/>
<sequence>MTTTIRKIGLLTSGGDAPGMNAAIRAVVRACAYHGLTAVGIEQGYQGLIDNQMYEMGARDVKNIIHRGGTILKTVRCKGFYEAAGRAQAYQYFVQNQLDALVVIGGDGTFTGAMLFAEEFGVPIVGLPGTIDNDIFGTDTTIGYDTALNTVVDAIDKIRDTATSHNRLFFVEVMGRDSGFLALNGGIGAGAQDILIPEEHFDLNKLFASLDRGYQAGKSSSIIVVAEGEEGGVYEIAKRVREHYPNYDLRVTVLGHLQRGGAPSCADRVLASRLGVAAVEGLLAGQSAVMAGMRDGRIVFVPFSDAVKKEHVIDNELIRISDILAI</sequence>
<evidence type="ECO:0000313" key="16">
    <source>
        <dbReference type="EMBL" id="TDR29045.1"/>
    </source>
</evidence>
<evidence type="ECO:0000256" key="8">
    <source>
        <dbReference type="ARBA" id="ARBA00022741"/>
    </source>
</evidence>
<evidence type="ECO:0000256" key="11">
    <source>
        <dbReference type="ARBA" id="ARBA00022842"/>
    </source>
</evidence>
<dbReference type="UniPathway" id="UPA00109">
    <property type="reaction ID" value="UER00182"/>
</dbReference>
<evidence type="ECO:0000256" key="13">
    <source>
        <dbReference type="ARBA" id="ARBA00048070"/>
    </source>
</evidence>
<accession>A0A4R6Y168</accession>
<dbReference type="GO" id="GO:0061621">
    <property type="term" value="P:canonical glycolysis"/>
    <property type="evidence" value="ECO:0007669"/>
    <property type="project" value="TreeGrafter"/>
</dbReference>
<dbReference type="EC" id="2.7.1.11" evidence="14"/>
<keyword evidence="11 14" id="KW-0460">Magnesium</keyword>
<dbReference type="GO" id="GO:0016208">
    <property type="term" value="F:AMP binding"/>
    <property type="evidence" value="ECO:0007669"/>
    <property type="project" value="TreeGrafter"/>
</dbReference>
<evidence type="ECO:0000256" key="6">
    <source>
        <dbReference type="ARBA" id="ARBA00022679"/>
    </source>
</evidence>
<comment type="subcellular location">
    <subcellularLocation>
        <location evidence="2 14">Cytoplasm</location>
    </subcellularLocation>
</comment>
<comment type="cofactor">
    <cofactor evidence="1 14">
        <name>Mg(2+)</name>
        <dbReference type="ChEBI" id="CHEBI:18420"/>
    </cofactor>
</comment>
<dbReference type="GO" id="GO:0003872">
    <property type="term" value="F:6-phosphofructokinase activity"/>
    <property type="evidence" value="ECO:0007669"/>
    <property type="project" value="UniProtKB-UniRule"/>
</dbReference>
<feature type="binding site" evidence="14">
    <location>
        <begin position="25"/>
        <end position="29"/>
    </location>
    <ligand>
        <name>ADP</name>
        <dbReference type="ChEBI" id="CHEBI:456216"/>
        <note>allosteric activator; ligand shared between dimeric partners</note>
    </ligand>
</feature>
<keyword evidence="6 14" id="KW-0808">Transferase</keyword>
<dbReference type="NCBIfam" id="TIGR02482">
    <property type="entry name" value="PFKA_ATP"/>
    <property type="match status" value="1"/>
</dbReference>
<dbReference type="PIRSF" id="PIRSF000532">
    <property type="entry name" value="ATP_PFK_prok"/>
    <property type="match status" value="1"/>
</dbReference>
<keyword evidence="5 14" id="KW-0021">Allosteric enzyme</keyword>
<comment type="similarity">
    <text evidence="14">Belongs to the phosphofructokinase type A (PFKA) family. ATP-dependent PFK group I subfamily. Prokaryotic clade 'B1' sub-subfamily.</text>
</comment>
<feature type="binding site" evidence="14">
    <location>
        <position position="167"/>
    </location>
    <ligand>
        <name>substrate</name>
        <note>ligand shared between dimeric partners</note>
    </ligand>
</feature>
<dbReference type="Gene3D" id="3.40.50.450">
    <property type="match status" value="1"/>
</dbReference>
<dbReference type="RefSeq" id="WP_133621370.1">
    <property type="nucleotide sequence ID" value="NZ_SNZE01000027.1"/>
</dbReference>
<comment type="caution">
    <text evidence="16">The sequence shown here is derived from an EMBL/GenBank/DDBJ whole genome shotgun (WGS) entry which is preliminary data.</text>
</comment>
<evidence type="ECO:0000256" key="10">
    <source>
        <dbReference type="ARBA" id="ARBA00022840"/>
    </source>
</evidence>
<evidence type="ECO:0000259" key="15">
    <source>
        <dbReference type="Pfam" id="PF00365"/>
    </source>
</evidence>
<name>A0A4R6Y168_9BURK</name>
<feature type="binding site" description="in other chain" evidence="14">
    <location>
        <begin position="256"/>
        <end position="259"/>
    </location>
    <ligand>
        <name>substrate</name>
        <note>ligand shared between dimeric partners</note>
    </ligand>
</feature>
<protein>
    <recommendedName>
        <fullName evidence="14">ATP-dependent 6-phosphofructokinase</fullName>
        <shortName evidence="14">ATP-PFK</shortName>
        <shortName evidence="14">Phosphofructokinase</shortName>
        <ecNumber evidence="14">2.7.1.11</ecNumber>
    </recommendedName>
    <alternativeName>
        <fullName evidence="14">Phosphohexokinase</fullName>
    </alternativeName>
</protein>
<comment type="pathway">
    <text evidence="3 14">Carbohydrate degradation; glycolysis; D-glyceraldehyde 3-phosphate and glycerone phosphate from D-glucose: step 3/4.</text>
</comment>
<keyword evidence="9 14" id="KW-0418">Kinase</keyword>
<feature type="binding site" evidence="14">
    <location>
        <position position="250"/>
    </location>
    <ligand>
        <name>substrate</name>
        <note>ligand shared between dimeric partners</note>
    </ligand>
</feature>
<comment type="subunit">
    <text evidence="14">Homotetramer.</text>
</comment>
<dbReference type="GO" id="GO:0005524">
    <property type="term" value="F:ATP binding"/>
    <property type="evidence" value="ECO:0007669"/>
    <property type="project" value="UniProtKB-UniRule"/>
</dbReference>
<keyword evidence="10 14" id="KW-0067">ATP-binding</keyword>
<feature type="active site" description="Proton acceptor" evidence="14">
    <location>
        <position position="132"/>
    </location>
</feature>
<dbReference type="PRINTS" id="PR00476">
    <property type="entry name" value="PHFRCTKINASE"/>
</dbReference>
<dbReference type="AlphaFoldDB" id="A0A4R6Y168"/>
<evidence type="ECO:0000256" key="5">
    <source>
        <dbReference type="ARBA" id="ARBA00022533"/>
    </source>
</evidence>
<evidence type="ECO:0000256" key="14">
    <source>
        <dbReference type="HAMAP-Rule" id="MF_00339"/>
    </source>
</evidence>
<dbReference type="InterPro" id="IPR012828">
    <property type="entry name" value="PFKA_ATP_prok"/>
</dbReference>
<dbReference type="Proteomes" id="UP000294480">
    <property type="component" value="Unassembled WGS sequence"/>
</dbReference>
<reference evidence="16 17" key="1">
    <citation type="submission" date="2019-03" db="EMBL/GenBank/DDBJ databases">
        <title>Genomic Encyclopedia of Type Strains, Phase IV (KMG-IV): sequencing the most valuable type-strain genomes for metagenomic binning, comparative biology and taxonomic classification.</title>
        <authorList>
            <person name="Goeker M."/>
        </authorList>
    </citation>
    <scope>NUCLEOTIDE SEQUENCE [LARGE SCALE GENOMIC DNA]</scope>
    <source>
        <strain evidence="16 17">DSM 102852</strain>
    </source>
</reference>
<comment type="activity regulation">
    <text evidence="14">Allosterically activated by ADP and other diphosphonucleosides, and allosterically inhibited by phosphoenolpyruvate.</text>
</comment>
<organism evidence="16 17">
    <name type="scientific">Hydromonas duriensis</name>
    <dbReference type="NCBI Taxonomy" id="1527608"/>
    <lineage>
        <taxon>Bacteria</taxon>
        <taxon>Pseudomonadati</taxon>
        <taxon>Pseudomonadota</taxon>
        <taxon>Betaproteobacteria</taxon>
        <taxon>Burkholderiales</taxon>
        <taxon>Burkholderiaceae</taxon>
        <taxon>Hydromonas</taxon>
    </lineage>
</organism>
<evidence type="ECO:0000256" key="3">
    <source>
        <dbReference type="ARBA" id="ARBA00004679"/>
    </source>
</evidence>
<feature type="binding site" description="in other chain" evidence="14">
    <location>
        <position position="159"/>
    </location>
    <ligand>
        <name>ADP</name>
        <dbReference type="ChEBI" id="CHEBI:456216"/>
        <note>allosteric activator; ligand shared between dimeric partners</note>
    </ligand>
</feature>
<dbReference type="PANTHER" id="PTHR13697">
    <property type="entry name" value="PHOSPHOFRUCTOKINASE"/>
    <property type="match status" value="1"/>
</dbReference>
<feature type="binding site" evidence="14">
    <location>
        <position position="107"/>
    </location>
    <ligand>
        <name>Mg(2+)</name>
        <dbReference type="ChEBI" id="CHEBI:18420"/>
        <note>catalytic</note>
    </ligand>
</feature>
<dbReference type="InterPro" id="IPR022953">
    <property type="entry name" value="ATP_PFK"/>
</dbReference>
<feature type="binding site" evidence="14">
    <location>
        <begin position="76"/>
        <end position="77"/>
    </location>
    <ligand>
        <name>ATP</name>
        <dbReference type="ChEBI" id="CHEBI:30616"/>
    </ligand>
</feature>
<evidence type="ECO:0000256" key="1">
    <source>
        <dbReference type="ARBA" id="ARBA00001946"/>
    </source>
</evidence>
<feature type="binding site" description="in other chain" evidence="14">
    <location>
        <begin position="218"/>
        <end position="220"/>
    </location>
    <ligand>
        <name>ADP</name>
        <dbReference type="ChEBI" id="CHEBI:456216"/>
        <note>allosteric activator; ligand shared between dimeric partners</note>
    </ligand>
</feature>
<dbReference type="InterPro" id="IPR015912">
    <property type="entry name" value="Phosphofructokinase_CS"/>
</dbReference>
<evidence type="ECO:0000256" key="9">
    <source>
        <dbReference type="ARBA" id="ARBA00022777"/>
    </source>
</evidence>
<keyword evidence="7 14" id="KW-0479">Metal-binding</keyword>
<evidence type="ECO:0000256" key="12">
    <source>
        <dbReference type="ARBA" id="ARBA00023152"/>
    </source>
</evidence>
<keyword evidence="12 14" id="KW-0324">Glycolysis</keyword>
<dbReference type="GO" id="GO:0030388">
    <property type="term" value="P:fructose 1,6-bisphosphate metabolic process"/>
    <property type="evidence" value="ECO:0007669"/>
    <property type="project" value="TreeGrafter"/>
</dbReference>
<dbReference type="PANTHER" id="PTHR13697:SF4">
    <property type="entry name" value="ATP-DEPENDENT 6-PHOSPHOFRUCTOKINASE"/>
    <property type="match status" value="1"/>
</dbReference>
<feature type="binding site" description="in other chain" evidence="14">
    <location>
        <position position="227"/>
    </location>
    <ligand>
        <name>substrate</name>
        <note>ligand shared between dimeric partners</note>
    </ligand>
</feature>
<keyword evidence="17" id="KW-1185">Reference proteome</keyword>
<comment type="caution">
    <text evidence="14">Lacks conserved residue(s) required for the propagation of feature annotation.</text>
</comment>
<evidence type="ECO:0000256" key="7">
    <source>
        <dbReference type="ARBA" id="ARBA00022723"/>
    </source>
</evidence>